<dbReference type="InterPro" id="IPR038765">
    <property type="entry name" value="Papain-like_cys_pep_sf"/>
</dbReference>
<organism evidence="4 5">
    <name type="scientific">Ananas comosus</name>
    <name type="common">Pineapple</name>
    <name type="synonym">Ananas ananas</name>
    <dbReference type="NCBI Taxonomy" id="4615"/>
    <lineage>
        <taxon>Eukaryota</taxon>
        <taxon>Viridiplantae</taxon>
        <taxon>Streptophyta</taxon>
        <taxon>Embryophyta</taxon>
        <taxon>Tracheophyta</taxon>
        <taxon>Spermatophyta</taxon>
        <taxon>Magnoliopsida</taxon>
        <taxon>Liliopsida</taxon>
        <taxon>Poales</taxon>
        <taxon>Bromeliaceae</taxon>
        <taxon>Bromelioideae</taxon>
        <taxon>Ananas</taxon>
    </lineage>
</organism>
<dbReference type="GO" id="GO:0006508">
    <property type="term" value="P:proteolysis"/>
    <property type="evidence" value="ECO:0007669"/>
    <property type="project" value="InterPro"/>
</dbReference>
<evidence type="ECO:0000256" key="1">
    <source>
        <dbReference type="ARBA" id="ARBA00008455"/>
    </source>
</evidence>
<dbReference type="InterPro" id="IPR013128">
    <property type="entry name" value="Peptidase_C1A"/>
</dbReference>
<comment type="similarity">
    <text evidence="1">Belongs to the peptidase C1 family.</text>
</comment>
<dbReference type="Gene3D" id="3.90.70.10">
    <property type="entry name" value="Cysteine proteinases"/>
    <property type="match status" value="1"/>
</dbReference>
<evidence type="ECO:0000313" key="4">
    <source>
        <dbReference type="Proteomes" id="UP000515123"/>
    </source>
</evidence>
<feature type="non-terminal residue" evidence="5">
    <location>
        <position position="165"/>
    </location>
</feature>
<evidence type="ECO:0000259" key="3">
    <source>
        <dbReference type="SMART" id="SM00645"/>
    </source>
</evidence>
<dbReference type="CDD" id="cd02248">
    <property type="entry name" value="Peptidase_C1A"/>
    <property type="match status" value="1"/>
</dbReference>
<feature type="domain" description="Peptidase C1A papain C-terminal" evidence="3">
    <location>
        <begin position="37"/>
        <end position="165"/>
    </location>
</feature>
<gene>
    <name evidence="5" type="primary">LOC109705143</name>
</gene>
<proteinExistence type="inferred from homology"/>
<dbReference type="SMART" id="SM00645">
    <property type="entry name" value="Pept_C1"/>
    <property type="match status" value="1"/>
</dbReference>
<dbReference type="Pfam" id="PF00112">
    <property type="entry name" value="Peptidase_C1"/>
    <property type="match status" value="1"/>
</dbReference>
<protein>
    <submittedName>
        <fullName evidence="5">Senescence-specific cysteine protease SAG39-like</fullName>
    </submittedName>
</protein>
<sequence>MRLAFLSDTGLMARKQLAGLQGHHAYSSFCYADVVNVPSRVDWRERGAVTPVRAQGHNLCCWAFAAVAAVESLIKLRTYSLIELSSQQLIDCNIQIYGSELGWPHKAFKYIMENGLTTASEYPYRGSRGKCYYSGSNYIVAKIKNFEFVPRNNEWALLKAVAHQP</sequence>
<keyword evidence="4" id="KW-1185">Reference proteome</keyword>
<name>A0A6P5EJ11_ANACO</name>
<dbReference type="OrthoDB" id="10253408at2759"/>
<dbReference type="InterPro" id="IPR000668">
    <property type="entry name" value="Peptidase_C1A_C"/>
</dbReference>
<dbReference type="SUPFAM" id="SSF54001">
    <property type="entry name" value="Cysteine proteinases"/>
    <property type="match status" value="1"/>
</dbReference>
<dbReference type="PANTHER" id="PTHR12411">
    <property type="entry name" value="CYSTEINE PROTEASE FAMILY C1-RELATED"/>
    <property type="match status" value="1"/>
</dbReference>
<reference evidence="5" key="2">
    <citation type="submission" date="2025-08" db="UniProtKB">
        <authorList>
            <consortium name="RefSeq"/>
        </authorList>
    </citation>
    <scope>IDENTIFICATION</scope>
    <source>
        <tissue evidence="5">Leaf</tissue>
    </source>
</reference>
<dbReference type="RefSeq" id="XP_020081483.1">
    <property type="nucleotide sequence ID" value="XM_020225894.1"/>
</dbReference>
<dbReference type="GeneID" id="109705143"/>
<dbReference type="InterPro" id="IPR039417">
    <property type="entry name" value="Peptidase_C1A_papain-like"/>
</dbReference>
<evidence type="ECO:0000313" key="5">
    <source>
        <dbReference type="RefSeq" id="XP_020081483.1"/>
    </source>
</evidence>
<dbReference type="Proteomes" id="UP000515123">
    <property type="component" value="Unplaced"/>
</dbReference>
<accession>A0A6P5EJ11</accession>
<keyword evidence="2" id="KW-1015">Disulfide bond</keyword>
<dbReference type="GO" id="GO:0008234">
    <property type="term" value="F:cysteine-type peptidase activity"/>
    <property type="evidence" value="ECO:0007669"/>
    <property type="project" value="InterPro"/>
</dbReference>
<dbReference type="AlphaFoldDB" id="A0A6P5EJ11"/>
<evidence type="ECO:0000256" key="2">
    <source>
        <dbReference type="ARBA" id="ARBA00023157"/>
    </source>
</evidence>
<reference evidence="4" key="1">
    <citation type="journal article" date="2015" name="Nat. Genet.">
        <title>The pineapple genome and the evolution of CAM photosynthesis.</title>
        <authorList>
            <person name="Ming R."/>
            <person name="VanBuren R."/>
            <person name="Wai C.M."/>
            <person name="Tang H."/>
            <person name="Schatz M.C."/>
            <person name="Bowers J.E."/>
            <person name="Lyons E."/>
            <person name="Wang M.L."/>
            <person name="Chen J."/>
            <person name="Biggers E."/>
            <person name="Zhang J."/>
            <person name="Huang L."/>
            <person name="Zhang L."/>
            <person name="Miao W."/>
            <person name="Zhang J."/>
            <person name="Ye Z."/>
            <person name="Miao C."/>
            <person name="Lin Z."/>
            <person name="Wang H."/>
            <person name="Zhou H."/>
            <person name="Yim W.C."/>
            <person name="Priest H.D."/>
            <person name="Zheng C."/>
            <person name="Woodhouse M."/>
            <person name="Edger P.P."/>
            <person name="Guyot R."/>
            <person name="Guo H.B."/>
            <person name="Guo H."/>
            <person name="Zheng G."/>
            <person name="Singh R."/>
            <person name="Sharma A."/>
            <person name="Min X."/>
            <person name="Zheng Y."/>
            <person name="Lee H."/>
            <person name="Gurtowski J."/>
            <person name="Sedlazeck F.J."/>
            <person name="Harkess A."/>
            <person name="McKain M.R."/>
            <person name="Liao Z."/>
            <person name="Fang J."/>
            <person name="Liu J."/>
            <person name="Zhang X."/>
            <person name="Zhang Q."/>
            <person name="Hu W."/>
            <person name="Qin Y."/>
            <person name="Wang K."/>
            <person name="Chen L.Y."/>
            <person name="Shirley N."/>
            <person name="Lin Y.R."/>
            <person name="Liu L.Y."/>
            <person name="Hernandez A.G."/>
            <person name="Wright C.L."/>
            <person name="Bulone V."/>
            <person name="Tuskan G.A."/>
            <person name="Heath K."/>
            <person name="Zee F."/>
            <person name="Moore P.H."/>
            <person name="Sunkar R."/>
            <person name="Leebens-Mack J.H."/>
            <person name="Mockler T."/>
            <person name="Bennetzen J.L."/>
            <person name="Freeling M."/>
            <person name="Sankoff D."/>
            <person name="Paterson A.H."/>
            <person name="Zhu X."/>
            <person name="Yang X."/>
            <person name="Smith J.A."/>
            <person name="Cushman J.C."/>
            <person name="Paull R.E."/>
            <person name="Yu Q."/>
        </authorList>
    </citation>
    <scope>NUCLEOTIDE SEQUENCE [LARGE SCALE GENOMIC DNA]</scope>
    <source>
        <strain evidence="4">cv. F153</strain>
    </source>
</reference>